<evidence type="ECO:0000256" key="1">
    <source>
        <dbReference type="ARBA" id="ARBA00002356"/>
    </source>
</evidence>
<sequence>MGTLIKADPRLIVALDEPTLDGARDLAKRLGDQVSFFKIGLTLMAQGGLKLAYELRDQGKMVFQDWKLHDIGAQVEGAARAASLGACDFLTVHAEPQVMRAAVKGRGSSNTKLLGVTVMTTLTDADLKEMGYTDKALDLVLKRVDQAIECGMDGVVASPLEAKIIRARVPADFLIVTPGVRPIWAAANDQQRIATPEQALGDGASHLVVGRPITAAADPVEAAQKILVAIA</sequence>
<dbReference type="Proteomes" id="UP000662572">
    <property type="component" value="Unassembled WGS sequence"/>
</dbReference>
<dbReference type="PANTHER" id="PTHR32119">
    <property type="entry name" value="OROTIDINE 5'-PHOSPHATE DECARBOXYLASE"/>
    <property type="match status" value="1"/>
</dbReference>
<comment type="pathway">
    <text evidence="2 6">Pyrimidine metabolism; UMP biosynthesis via de novo pathway; UMP from orotate: step 2/2.</text>
</comment>
<feature type="active site" description="For OMPdecase activity" evidence="7">
    <location>
        <position position="67"/>
    </location>
</feature>
<keyword evidence="5 6" id="KW-0456">Lyase</keyword>
<gene>
    <name evidence="6 10" type="primary">pyrF</name>
    <name evidence="10" type="ORF">GCM10011273_05890</name>
</gene>
<evidence type="ECO:0000313" key="11">
    <source>
        <dbReference type="Proteomes" id="UP000662572"/>
    </source>
</evidence>
<dbReference type="EMBL" id="BMZB01000001">
    <property type="protein sequence ID" value="GGZ23676.1"/>
    <property type="molecule type" value="Genomic_DNA"/>
</dbReference>
<dbReference type="AlphaFoldDB" id="A0A918PUV6"/>
<dbReference type="Gene3D" id="3.20.20.70">
    <property type="entry name" value="Aldolase class I"/>
    <property type="match status" value="1"/>
</dbReference>
<feature type="active site" description="For OMPdecase activity" evidence="7">
    <location>
        <position position="70"/>
    </location>
</feature>
<evidence type="ECO:0000256" key="2">
    <source>
        <dbReference type="ARBA" id="ARBA00004861"/>
    </source>
</evidence>
<comment type="catalytic activity">
    <reaction evidence="6">
        <text>orotidine 5'-phosphate + H(+) = UMP + CO2</text>
        <dbReference type="Rhea" id="RHEA:11596"/>
        <dbReference type="ChEBI" id="CHEBI:15378"/>
        <dbReference type="ChEBI" id="CHEBI:16526"/>
        <dbReference type="ChEBI" id="CHEBI:57538"/>
        <dbReference type="ChEBI" id="CHEBI:57865"/>
        <dbReference type="EC" id="4.1.1.23"/>
    </reaction>
</comment>
<dbReference type="GO" id="GO:0004590">
    <property type="term" value="F:orotidine-5'-phosphate decarboxylase activity"/>
    <property type="evidence" value="ECO:0007669"/>
    <property type="project" value="UniProtKB-UniRule"/>
</dbReference>
<dbReference type="GO" id="GO:0006207">
    <property type="term" value="P:'de novo' pyrimidine nucleobase biosynthetic process"/>
    <property type="evidence" value="ECO:0007669"/>
    <property type="project" value="InterPro"/>
</dbReference>
<accession>A0A918PUV6</accession>
<comment type="function">
    <text evidence="1 6">Catalyzes the decarboxylation of orotidine 5'-monophosphate (OMP) to uridine 5'-monophosphate (UMP).</text>
</comment>
<evidence type="ECO:0000256" key="6">
    <source>
        <dbReference type="HAMAP-Rule" id="MF_01200"/>
    </source>
</evidence>
<dbReference type="SMART" id="SM00934">
    <property type="entry name" value="OMPdecase"/>
    <property type="match status" value="1"/>
</dbReference>
<name>A0A918PUV6_9CAUL</name>
<evidence type="ECO:0000259" key="9">
    <source>
        <dbReference type="SMART" id="SM00934"/>
    </source>
</evidence>
<feature type="binding site" evidence="6 8">
    <location>
        <position position="120"/>
    </location>
    <ligand>
        <name>substrate</name>
    </ligand>
</feature>
<feature type="binding site" evidence="6 8">
    <location>
        <position position="210"/>
    </location>
    <ligand>
        <name>substrate</name>
    </ligand>
</feature>
<dbReference type="GO" id="GO:0044205">
    <property type="term" value="P:'de novo' UMP biosynthetic process"/>
    <property type="evidence" value="ECO:0007669"/>
    <property type="project" value="UniProtKB-UniRule"/>
</dbReference>
<dbReference type="InterPro" id="IPR013785">
    <property type="entry name" value="Aldolase_TIM"/>
</dbReference>
<feature type="binding site" evidence="6 8">
    <location>
        <position position="211"/>
    </location>
    <ligand>
        <name>substrate</name>
    </ligand>
</feature>
<protein>
    <recommendedName>
        <fullName evidence="6">Orotidine 5'-phosphate decarboxylase</fullName>
        <ecNumber evidence="6">4.1.1.23</ecNumber>
    </recommendedName>
    <alternativeName>
        <fullName evidence="6">OMP decarboxylase</fullName>
        <shortName evidence="6">OMPDCase</shortName>
        <shortName evidence="6">OMPdecase</shortName>
    </alternativeName>
</protein>
<evidence type="ECO:0000313" key="10">
    <source>
        <dbReference type="EMBL" id="GGZ23676.1"/>
    </source>
</evidence>
<evidence type="ECO:0000256" key="4">
    <source>
        <dbReference type="ARBA" id="ARBA00022975"/>
    </source>
</evidence>
<evidence type="ECO:0000256" key="3">
    <source>
        <dbReference type="ARBA" id="ARBA00022793"/>
    </source>
</evidence>
<feature type="domain" description="Orotidine 5'-phosphate decarboxylase" evidence="9">
    <location>
        <begin position="10"/>
        <end position="226"/>
    </location>
</feature>
<organism evidence="10 11">
    <name type="scientific">Asticcacaulis endophyticus</name>
    <dbReference type="NCBI Taxonomy" id="1395890"/>
    <lineage>
        <taxon>Bacteria</taxon>
        <taxon>Pseudomonadati</taxon>
        <taxon>Pseudomonadota</taxon>
        <taxon>Alphaproteobacteria</taxon>
        <taxon>Caulobacterales</taxon>
        <taxon>Caulobacteraceae</taxon>
        <taxon>Asticcacaulis</taxon>
    </lineage>
</organism>
<evidence type="ECO:0000256" key="5">
    <source>
        <dbReference type="ARBA" id="ARBA00023239"/>
    </source>
</evidence>
<comment type="caution">
    <text evidence="10">The sequence shown here is derived from an EMBL/GenBank/DDBJ whole genome shotgun (WGS) entry which is preliminary data.</text>
</comment>
<dbReference type="SUPFAM" id="SSF51366">
    <property type="entry name" value="Ribulose-phoshate binding barrel"/>
    <property type="match status" value="1"/>
</dbReference>
<keyword evidence="4 6" id="KW-0665">Pyrimidine biosynthesis</keyword>
<feature type="binding site" evidence="6">
    <location>
        <begin position="65"/>
        <end position="74"/>
    </location>
    <ligand>
        <name>substrate</name>
    </ligand>
</feature>
<dbReference type="InterPro" id="IPR011060">
    <property type="entry name" value="RibuloseP-bd_barrel"/>
</dbReference>
<comment type="similarity">
    <text evidence="6">Belongs to the OMP decarboxylase family. Type 1 subfamily.</text>
</comment>
<dbReference type="GO" id="GO:0005829">
    <property type="term" value="C:cytosol"/>
    <property type="evidence" value="ECO:0007669"/>
    <property type="project" value="TreeGrafter"/>
</dbReference>
<dbReference type="NCBIfam" id="NF001273">
    <property type="entry name" value="PRK00230.1"/>
    <property type="match status" value="1"/>
</dbReference>
<proteinExistence type="inferred from homology"/>
<dbReference type="InterPro" id="IPR001754">
    <property type="entry name" value="OMPdeCOase_dom"/>
</dbReference>
<feature type="active site" description="Proton donor" evidence="6">
    <location>
        <position position="67"/>
    </location>
</feature>
<feature type="binding site" evidence="6 8">
    <location>
        <position position="181"/>
    </location>
    <ligand>
        <name>substrate</name>
    </ligand>
</feature>
<evidence type="ECO:0000256" key="8">
    <source>
        <dbReference type="PIRSR" id="PIRSR614732-2"/>
    </source>
</evidence>
<feature type="active site" description="For OMPdecase activity" evidence="7">
    <location>
        <position position="65"/>
    </location>
</feature>
<dbReference type="PANTHER" id="PTHR32119:SF2">
    <property type="entry name" value="OROTIDINE 5'-PHOSPHATE DECARBOXYLASE"/>
    <property type="match status" value="1"/>
</dbReference>
<dbReference type="EC" id="4.1.1.23" evidence="6"/>
<feature type="binding site" evidence="6 8">
    <location>
        <position position="16"/>
    </location>
    <ligand>
        <name>substrate</name>
    </ligand>
</feature>
<dbReference type="Pfam" id="PF00215">
    <property type="entry name" value="OMPdecase"/>
    <property type="match status" value="1"/>
</dbReference>
<reference evidence="10" key="2">
    <citation type="submission" date="2020-09" db="EMBL/GenBank/DDBJ databases">
        <authorList>
            <person name="Sun Q."/>
            <person name="Kim S."/>
        </authorList>
    </citation>
    <scope>NUCLEOTIDE SEQUENCE</scope>
    <source>
        <strain evidence="10">KCTC 32296</strain>
    </source>
</reference>
<dbReference type="InterPro" id="IPR014732">
    <property type="entry name" value="OMPdecase"/>
</dbReference>
<dbReference type="NCBIfam" id="TIGR01740">
    <property type="entry name" value="pyrF"/>
    <property type="match status" value="1"/>
</dbReference>
<keyword evidence="11" id="KW-1185">Reference proteome</keyword>
<keyword evidence="3 6" id="KW-0210">Decarboxylase</keyword>
<evidence type="ECO:0000256" key="7">
    <source>
        <dbReference type="PIRSR" id="PIRSR614732-1"/>
    </source>
</evidence>
<dbReference type="InterPro" id="IPR047596">
    <property type="entry name" value="OMPdecase_bac"/>
</dbReference>
<dbReference type="CDD" id="cd04725">
    <property type="entry name" value="OMP_decarboxylase_like"/>
    <property type="match status" value="1"/>
</dbReference>
<feature type="binding site" evidence="6 8">
    <location>
        <position position="190"/>
    </location>
    <ligand>
        <name>substrate</name>
    </ligand>
</feature>
<feature type="binding site" evidence="6 8">
    <location>
        <position position="38"/>
    </location>
    <ligand>
        <name>substrate</name>
    </ligand>
</feature>
<dbReference type="HAMAP" id="MF_01200_B">
    <property type="entry name" value="OMPdecase_type1_B"/>
    <property type="match status" value="1"/>
</dbReference>
<comment type="subunit">
    <text evidence="6">Homodimer.</text>
</comment>
<reference evidence="10" key="1">
    <citation type="journal article" date="2014" name="Int. J. Syst. Evol. Microbiol.">
        <title>Complete genome sequence of Corynebacterium casei LMG S-19264T (=DSM 44701T), isolated from a smear-ripened cheese.</title>
        <authorList>
            <consortium name="US DOE Joint Genome Institute (JGI-PGF)"/>
            <person name="Walter F."/>
            <person name="Albersmeier A."/>
            <person name="Kalinowski J."/>
            <person name="Ruckert C."/>
        </authorList>
    </citation>
    <scope>NUCLEOTIDE SEQUENCE</scope>
    <source>
        <strain evidence="10">KCTC 32296</strain>
    </source>
</reference>